<proteinExistence type="inferred from homology"/>
<comment type="cofactor">
    <cofactor evidence="2">
        <name>Zn(2+)</name>
        <dbReference type="ChEBI" id="CHEBI:29105"/>
    </cofactor>
</comment>
<evidence type="ECO:0000256" key="1">
    <source>
        <dbReference type="ARBA" id="ARBA00000098"/>
    </source>
</evidence>
<dbReference type="GO" id="GO:0008237">
    <property type="term" value="F:metallopeptidase activity"/>
    <property type="evidence" value="ECO:0007669"/>
    <property type="project" value="UniProtKB-KW"/>
</dbReference>
<evidence type="ECO:0000256" key="6">
    <source>
        <dbReference type="ARBA" id="ARBA00022670"/>
    </source>
</evidence>
<name>A0A2P2GFL4_STREW</name>
<keyword evidence="6" id="KW-0645">Protease</keyword>
<sequence length="471" mass="49974">MNTRSRPRTAGVRTAGALALAVALLAAGCTGGGAGGVKGTPGAAGLRDPYFPRLGNGGYDVGHYGLTLAYDPATGRLDGRAEITAKATQDLSAFNLDLAGLTVRGATVDGEPAAVSRAGNELTLRPADDIDEGAEFRAVVTYEGVPETVTDADGSEEGWLKTADGALAVGEPTGSMAWFPGNHHPSDKAAYDVTVTVPVGLKALSNGVMTSEKTTADGRTTSVWHSPEPMASYLATLAIGRYDTTSATALGKVPVLTAADPQVAAETAALRARVPEILKWQTENFGPYPFGAAGAIVERDGDVGYALETQSRPVFPLGSFDTPTLVHELAHQWYGDSVSPASWKDIWLNESFATYAEWLYAEDFEHTPAQKSFERAFADEDAWAFPPAEPPTAEDLFGAPVYQRGAMVLHKVRQAVGDDAFFEILAGWPAKYRHATATTEDFTRYVESVAGRDLGDLWDVWLYGDGKPAQP</sequence>
<evidence type="ECO:0000256" key="3">
    <source>
        <dbReference type="ARBA" id="ARBA00010136"/>
    </source>
</evidence>
<evidence type="ECO:0000256" key="13">
    <source>
        <dbReference type="SAM" id="SignalP"/>
    </source>
</evidence>
<feature type="domain" description="Aminopeptidase N-like N-terminal" evidence="15">
    <location>
        <begin position="63"/>
        <end position="234"/>
    </location>
</feature>
<dbReference type="EC" id="3.4.11.2" evidence="4"/>
<reference evidence="16 17" key="1">
    <citation type="submission" date="2015-05" db="EMBL/GenBank/DDBJ databases">
        <title>Draft Genome assembly of Streptomyces showdoensis.</title>
        <authorList>
            <person name="Thapa K.K."/>
            <person name="Metsa-Ketela M."/>
        </authorList>
    </citation>
    <scope>NUCLEOTIDE SEQUENCE [LARGE SCALE GENOMIC DNA]</scope>
    <source>
        <strain evidence="16 17">ATCC 15227</strain>
    </source>
</reference>
<dbReference type="Proteomes" id="UP000265325">
    <property type="component" value="Unassembled WGS sequence"/>
</dbReference>
<organism evidence="16 17">
    <name type="scientific">Streptomyces showdoensis</name>
    <dbReference type="NCBI Taxonomy" id="68268"/>
    <lineage>
        <taxon>Bacteria</taxon>
        <taxon>Bacillati</taxon>
        <taxon>Actinomycetota</taxon>
        <taxon>Actinomycetes</taxon>
        <taxon>Kitasatosporales</taxon>
        <taxon>Streptomycetaceae</taxon>
        <taxon>Streptomyces</taxon>
    </lineage>
</organism>
<dbReference type="RefSeq" id="WP_046911121.1">
    <property type="nucleotide sequence ID" value="NZ_BAAAXG010000026.1"/>
</dbReference>
<evidence type="ECO:0000256" key="5">
    <source>
        <dbReference type="ARBA" id="ARBA00015611"/>
    </source>
</evidence>
<gene>
    <name evidence="16" type="ORF">VO63_29535</name>
</gene>
<keyword evidence="17" id="KW-1185">Reference proteome</keyword>
<evidence type="ECO:0000256" key="4">
    <source>
        <dbReference type="ARBA" id="ARBA00012564"/>
    </source>
</evidence>
<dbReference type="InterPro" id="IPR014782">
    <property type="entry name" value="Peptidase_M1_dom"/>
</dbReference>
<dbReference type="SUPFAM" id="SSF63737">
    <property type="entry name" value="Leukotriene A4 hydrolase N-terminal domain"/>
    <property type="match status" value="1"/>
</dbReference>
<evidence type="ECO:0000256" key="12">
    <source>
        <dbReference type="ARBA" id="ARBA00031533"/>
    </source>
</evidence>
<dbReference type="Gene3D" id="1.10.390.10">
    <property type="entry name" value="Neutral Protease Domain 2"/>
    <property type="match status" value="1"/>
</dbReference>
<keyword evidence="13" id="KW-0732">Signal</keyword>
<dbReference type="PANTHER" id="PTHR11533">
    <property type="entry name" value="PROTEASE M1 ZINC METALLOPROTEASE"/>
    <property type="match status" value="1"/>
</dbReference>
<dbReference type="GO" id="GO:0008270">
    <property type="term" value="F:zinc ion binding"/>
    <property type="evidence" value="ECO:0007669"/>
    <property type="project" value="InterPro"/>
</dbReference>
<feature type="chain" id="PRO_5039538212" description="Aminopeptidase N" evidence="13">
    <location>
        <begin position="35"/>
        <end position="471"/>
    </location>
</feature>
<accession>A0A2P2GFL4</accession>
<evidence type="ECO:0000256" key="8">
    <source>
        <dbReference type="ARBA" id="ARBA00022801"/>
    </source>
</evidence>
<evidence type="ECO:0000256" key="7">
    <source>
        <dbReference type="ARBA" id="ARBA00022723"/>
    </source>
</evidence>
<dbReference type="InterPro" id="IPR045357">
    <property type="entry name" value="Aminopeptidase_N-like_N"/>
</dbReference>
<dbReference type="Pfam" id="PF17900">
    <property type="entry name" value="Peptidase_M1_N"/>
    <property type="match status" value="1"/>
</dbReference>
<comment type="catalytic activity">
    <reaction evidence="1">
        <text>Release of an N-terminal amino acid, Xaa-|-Yaa- from a peptide, amide or arylamide. Xaa is preferably Ala, but may be most amino acids including Pro (slow action). When a terminal hydrophobic residue is followed by a prolyl residue, the two may be released as an intact Xaa-Pro dipeptide.</text>
        <dbReference type="EC" id="3.4.11.2"/>
    </reaction>
</comment>
<dbReference type="SUPFAM" id="SSF55486">
    <property type="entry name" value="Metalloproteases ('zincins'), catalytic domain"/>
    <property type="match status" value="1"/>
</dbReference>
<keyword evidence="9" id="KW-0862">Zinc</keyword>
<keyword evidence="7" id="KW-0479">Metal-binding</keyword>
<dbReference type="InterPro" id="IPR042097">
    <property type="entry name" value="Aminopeptidase_N-like_N_sf"/>
</dbReference>
<evidence type="ECO:0000313" key="17">
    <source>
        <dbReference type="Proteomes" id="UP000265325"/>
    </source>
</evidence>
<evidence type="ECO:0000256" key="11">
    <source>
        <dbReference type="ARBA" id="ARBA00029811"/>
    </source>
</evidence>
<dbReference type="PRINTS" id="PR00756">
    <property type="entry name" value="ALADIPTASE"/>
</dbReference>
<evidence type="ECO:0000256" key="10">
    <source>
        <dbReference type="ARBA" id="ARBA00023049"/>
    </source>
</evidence>
<dbReference type="InterPro" id="IPR001930">
    <property type="entry name" value="Peptidase_M1"/>
</dbReference>
<dbReference type="GO" id="GO:0016285">
    <property type="term" value="F:alanyl aminopeptidase activity"/>
    <property type="evidence" value="ECO:0007669"/>
    <property type="project" value="UniProtKB-EC"/>
</dbReference>
<dbReference type="AlphaFoldDB" id="A0A2P2GFL4"/>
<evidence type="ECO:0000259" key="14">
    <source>
        <dbReference type="Pfam" id="PF01433"/>
    </source>
</evidence>
<keyword evidence="8" id="KW-0378">Hydrolase</keyword>
<evidence type="ECO:0000256" key="2">
    <source>
        <dbReference type="ARBA" id="ARBA00001947"/>
    </source>
</evidence>
<dbReference type="EMBL" id="LAQS01000062">
    <property type="protein sequence ID" value="KKZ70306.1"/>
    <property type="molecule type" value="Genomic_DNA"/>
</dbReference>
<dbReference type="OrthoDB" id="100605at2"/>
<comment type="caution">
    <text evidence="16">The sequence shown here is derived from an EMBL/GenBank/DDBJ whole genome shotgun (WGS) entry which is preliminary data.</text>
</comment>
<evidence type="ECO:0000256" key="9">
    <source>
        <dbReference type="ARBA" id="ARBA00022833"/>
    </source>
</evidence>
<evidence type="ECO:0000259" key="15">
    <source>
        <dbReference type="Pfam" id="PF17900"/>
    </source>
</evidence>
<dbReference type="PROSITE" id="PS51257">
    <property type="entry name" value="PROKAR_LIPOPROTEIN"/>
    <property type="match status" value="1"/>
</dbReference>
<dbReference type="InterPro" id="IPR027268">
    <property type="entry name" value="Peptidase_M4/M1_CTD_sf"/>
</dbReference>
<dbReference type="Gene3D" id="2.60.40.1730">
    <property type="entry name" value="tricorn interacting facor f3 domain"/>
    <property type="match status" value="1"/>
</dbReference>
<evidence type="ECO:0000313" key="16">
    <source>
        <dbReference type="EMBL" id="KKZ70306.1"/>
    </source>
</evidence>
<dbReference type="Pfam" id="PF01433">
    <property type="entry name" value="Peptidase_M1"/>
    <property type="match status" value="1"/>
</dbReference>
<dbReference type="InterPro" id="IPR050344">
    <property type="entry name" value="Peptidase_M1_aminopeptidases"/>
</dbReference>
<dbReference type="GO" id="GO:0006508">
    <property type="term" value="P:proteolysis"/>
    <property type="evidence" value="ECO:0007669"/>
    <property type="project" value="UniProtKB-KW"/>
</dbReference>
<dbReference type="PANTHER" id="PTHR11533:SF297">
    <property type="entry name" value="AMINOPEPTIDASE N"/>
    <property type="match status" value="1"/>
</dbReference>
<keyword evidence="10" id="KW-0482">Metalloprotease</keyword>
<protein>
    <recommendedName>
        <fullName evidence="5">Aminopeptidase N</fullName>
        <ecNumber evidence="4">3.4.11.2</ecNumber>
    </recommendedName>
    <alternativeName>
        <fullName evidence="11">Alanine aminopeptidase</fullName>
    </alternativeName>
    <alternativeName>
        <fullName evidence="12">Lysyl aminopeptidase</fullName>
    </alternativeName>
</protein>
<feature type="domain" description="Peptidase M1 membrane alanine aminopeptidase" evidence="14">
    <location>
        <begin position="325"/>
        <end position="461"/>
    </location>
</feature>
<feature type="signal peptide" evidence="13">
    <location>
        <begin position="1"/>
        <end position="34"/>
    </location>
</feature>
<dbReference type="CDD" id="cd09603">
    <property type="entry name" value="M1_APN_like"/>
    <property type="match status" value="1"/>
</dbReference>
<comment type="similarity">
    <text evidence="3">Belongs to the peptidase M1 family.</text>
</comment>